<reference evidence="9 10" key="1">
    <citation type="submission" date="2017-06" db="EMBL/GenBank/DDBJ databases">
        <authorList>
            <person name="Kim H.J."/>
            <person name="Triplett B.A."/>
        </authorList>
    </citation>
    <scope>NUCLEOTIDE SEQUENCE [LARGE SCALE GENOMIC DNA]</scope>
    <source>
        <strain evidence="9 10">SCA</strain>
    </source>
</reference>
<dbReference type="AlphaFoldDB" id="A0A239H0R7"/>
<organism evidence="9 10">
    <name type="scientific">Anaerovirgula multivorans</name>
    <dbReference type="NCBI Taxonomy" id="312168"/>
    <lineage>
        <taxon>Bacteria</taxon>
        <taxon>Bacillati</taxon>
        <taxon>Bacillota</taxon>
        <taxon>Clostridia</taxon>
        <taxon>Peptostreptococcales</taxon>
        <taxon>Natronincolaceae</taxon>
        <taxon>Anaerovirgula</taxon>
    </lineage>
</organism>
<evidence type="ECO:0000313" key="10">
    <source>
        <dbReference type="Proteomes" id="UP000198304"/>
    </source>
</evidence>
<protein>
    <submittedName>
        <fullName evidence="9">Permease of the drug/metabolite transporter (DMT) superfamily</fullName>
    </submittedName>
</protein>
<feature type="transmembrane region" description="Helical" evidence="7">
    <location>
        <begin position="130"/>
        <end position="147"/>
    </location>
</feature>
<comment type="similarity">
    <text evidence="2">Belongs to the EamA transporter family.</text>
</comment>
<feature type="transmembrane region" description="Helical" evidence="7">
    <location>
        <begin position="278"/>
        <end position="299"/>
    </location>
</feature>
<evidence type="ECO:0000256" key="5">
    <source>
        <dbReference type="ARBA" id="ARBA00022989"/>
    </source>
</evidence>
<evidence type="ECO:0000313" key="9">
    <source>
        <dbReference type="EMBL" id="SNS74980.1"/>
    </source>
</evidence>
<feature type="transmembrane region" description="Helical" evidence="7">
    <location>
        <begin position="185"/>
        <end position="203"/>
    </location>
</feature>
<dbReference type="EMBL" id="FZOJ01000019">
    <property type="protein sequence ID" value="SNS74980.1"/>
    <property type="molecule type" value="Genomic_DNA"/>
</dbReference>
<dbReference type="OrthoDB" id="37139at2"/>
<dbReference type="SUPFAM" id="SSF103481">
    <property type="entry name" value="Multidrug resistance efflux transporter EmrE"/>
    <property type="match status" value="2"/>
</dbReference>
<keyword evidence="3" id="KW-1003">Cell membrane</keyword>
<evidence type="ECO:0000256" key="2">
    <source>
        <dbReference type="ARBA" id="ARBA00007362"/>
    </source>
</evidence>
<keyword evidence="5 7" id="KW-1133">Transmembrane helix</keyword>
<dbReference type="InterPro" id="IPR000620">
    <property type="entry name" value="EamA_dom"/>
</dbReference>
<dbReference type="RefSeq" id="WP_089284032.1">
    <property type="nucleotide sequence ID" value="NZ_FZOJ01000019.1"/>
</dbReference>
<evidence type="ECO:0000256" key="4">
    <source>
        <dbReference type="ARBA" id="ARBA00022692"/>
    </source>
</evidence>
<accession>A0A239H0R7</accession>
<comment type="subcellular location">
    <subcellularLocation>
        <location evidence="1">Cell membrane</location>
        <topology evidence="1">Multi-pass membrane protein</topology>
    </subcellularLocation>
</comment>
<feature type="domain" description="EamA" evidence="8">
    <location>
        <begin position="154"/>
        <end position="296"/>
    </location>
</feature>
<feature type="domain" description="EamA" evidence="8">
    <location>
        <begin position="10"/>
        <end position="141"/>
    </location>
</feature>
<feature type="transmembrane region" description="Helical" evidence="7">
    <location>
        <begin position="46"/>
        <end position="64"/>
    </location>
</feature>
<keyword evidence="4 7" id="KW-0812">Transmembrane</keyword>
<dbReference type="Pfam" id="PF00892">
    <property type="entry name" value="EamA"/>
    <property type="match status" value="2"/>
</dbReference>
<sequence length="314" mass="35179">MEQESRYLPIAAGILVAIIFGFSFLFTKEALDVFTPFHLLGLRFGFAMILLVILQVIGIINVNFRGKRLQVLLFLSLFQPVLYFVCETLGVNMTSASEAGMMIALIPVVVTILAMIFLDEKPGKMQMASIVLSVIGVIFIIFMTGNISLNENFLGMFILLGAVFSAGVFNILSRKSSFYFKPVEITYVMMWVGVVIFNAIAVSQHLYEGNLMSYFEPLKNTKALISIIYLGGVSSVGAFFMMNYMLSKLEASKSAVFINLITVISIIAGVIFRNEPFYWFHGVGALMILLGVWGTNYFVKQEKPYEIRYLVVKR</sequence>
<feature type="transmembrane region" description="Helical" evidence="7">
    <location>
        <begin position="223"/>
        <end position="242"/>
    </location>
</feature>
<dbReference type="PANTHER" id="PTHR32322">
    <property type="entry name" value="INNER MEMBRANE TRANSPORTER"/>
    <property type="match status" value="1"/>
</dbReference>
<evidence type="ECO:0000256" key="6">
    <source>
        <dbReference type="ARBA" id="ARBA00023136"/>
    </source>
</evidence>
<dbReference type="Proteomes" id="UP000198304">
    <property type="component" value="Unassembled WGS sequence"/>
</dbReference>
<dbReference type="GO" id="GO:0005886">
    <property type="term" value="C:plasma membrane"/>
    <property type="evidence" value="ECO:0007669"/>
    <property type="project" value="UniProtKB-SubCell"/>
</dbReference>
<feature type="transmembrane region" description="Helical" evidence="7">
    <location>
        <begin position="99"/>
        <end position="118"/>
    </location>
</feature>
<evidence type="ECO:0000259" key="8">
    <source>
        <dbReference type="Pfam" id="PF00892"/>
    </source>
</evidence>
<proteinExistence type="inferred from homology"/>
<evidence type="ECO:0000256" key="1">
    <source>
        <dbReference type="ARBA" id="ARBA00004651"/>
    </source>
</evidence>
<keyword evidence="6 7" id="KW-0472">Membrane</keyword>
<feature type="transmembrane region" description="Helical" evidence="7">
    <location>
        <begin position="71"/>
        <end position="93"/>
    </location>
</feature>
<dbReference type="PANTHER" id="PTHR32322:SF18">
    <property type="entry name" value="S-ADENOSYLMETHIONINE_S-ADENOSYLHOMOCYSTEINE TRANSPORTER"/>
    <property type="match status" value="1"/>
</dbReference>
<evidence type="ECO:0000256" key="7">
    <source>
        <dbReference type="SAM" id="Phobius"/>
    </source>
</evidence>
<gene>
    <name evidence="9" type="ORF">SAMN05446037_101963</name>
</gene>
<keyword evidence="10" id="KW-1185">Reference proteome</keyword>
<feature type="transmembrane region" description="Helical" evidence="7">
    <location>
        <begin position="254"/>
        <end position="272"/>
    </location>
</feature>
<feature type="transmembrane region" description="Helical" evidence="7">
    <location>
        <begin position="7"/>
        <end position="26"/>
    </location>
</feature>
<dbReference type="InterPro" id="IPR037185">
    <property type="entry name" value="EmrE-like"/>
</dbReference>
<evidence type="ECO:0000256" key="3">
    <source>
        <dbReference type="ARBA" id="ARBA00022475"/>
    </source>
</evidence>
<name>A0A239H0R7_9FIRM</name>
<feature type="transmembrane region" description="Helical" evidence="7">
    <location>
        <begin position="153"/>
        <end position="173"/>
    </location>
</feature>
<dbReference type="InterPro" id="IPR050638">
    <property type="entry name" value="AA-Vitamin_Transporters"/>
</dbReference>